<evidence type="ECO:0000256" key="5">
    <source>
        <dbReference type="ARBA" id="ARBA00022692"/>
    </source>
</evidence>
<evidence type="ECO:0000313" key="10">
    <source>
        <dbReference type="EMBL" id="UJF34262.1"/>
    </source>
</evidence>
<evidence type="ECO:0000256" key="6">
    <source>
        <dbReference type="ARBA" id="ARBA00022989"/>
    </source>
</evidence>
<comment type="caution">
    <text evidence="8">Lacks conserved residue(s) required for the propagation of feature annotation.</text>
</comment>
<dbReference type="InterPro" id="IPR047817">
    <property type="entry name" value="ABC2_TM_bact-type"/>
</dbReference>
<keyword evidence="3 8" id="KW-0813">Transport</keyword>
<evidence type="ECO:0000256" key="7">
    <source>
        <dbReference type="ARBA" id="ARBA00023136"/>
    </source>
</evidence>
<evidence type="ECO:0000256" key="8">
    <source>
        <dbReference type="RuleBase" id="RU361157"/>
    </source>
</evidence>
<evidence type="ECO:0000259" key="9">
    <source>
        <dbReference type="PROSITE" id="PS51012"/>
    </source>
</evidence>
<reference evidence="10 11" key="1">
    <citation type="journal article" date="2024" name="Int. J. Syst. Evol. Microbiol.">
        <title>Paenibacillus hexagrammi sp. nov., a novel bacterium isolated from the gut content of Hexagrammos agrammus.</title>
        <authorList>
            <person name="Jung H.K."/>
            <person name="Kim D.G."/>
            <person name="Zin H."/>
            <person name="Park J."/>
            <person name="Jung H."/>
            <person name="Kim Y.O."/>
            <person name="Kong H.J."/>
            <person name="Kim J.W."/>
            <person name="Kim Y.S."/>
        </authorList>
    </citation>
    <scope>NUCLEOTIDE SEQUENCE [LARGE SCALE GENOMIC DNA]</scope>
    <source>
        <strain evidence="10 11">YPD9-1</strain>
    </source>
</reference>
<accession>A0ABY3SK79</accession>
<proteinExistence type="inferred from homology"/>
<feature type="transmembrane region" description="Helical" evidence="8">
    <location>
        <begin position="144"/>
        <end position="166"/>
    </location>
</feature>
<dbReference type="PROSITE" id="PS51012">
    <property type="entry name" value="ABC_TM2"/>
    <property type="match status" value="1"/>
</dbReference>
<evidence type="ECO:0000256" key="4">
    <source>
        <dbReference type="ARBA" id="ARBA00022475"/>
    </source>
</evidence>
<keyword evidence="7 8" id="KW-0472">Membrane</keyword>
<protein>
    <recommendedName>
        <fullName evidence="8">Transport permease protein</fullName>
    </recommendedName>
</protein>
<dbReference type="PANTHER" id="PTHR30413:SF10">
    <property type="entry name" value="CAPSULE POLYSACCHARIDE EXPORT INNER-MEMBRANE PROTEIN CTRC"/>
    <property type="match status" value="1"/>
</dbReference>
<feature type="domain" description="ABC transmembrane type-2" evidence="9">
    <location>
        <begin position="31"/>
        <end position="254"/>
    </location>
</feature>
<keyword evidence="4 8" id="KW-1003">Cell membrane</keyword>
<name>A0ABY3SK79_9BACL</name>
<dbReference type="EMBL" id="CP090978">
    <property type="protein sequence ID" value="UJF34262.1"/>
    <property type="molecule type" value="Genomic_DNA"/>
</dbReference>
<organism evidence="10 11">
    <name type="scientific">Paenibacillus hexagrammi</name>
    <dbReference type="NCBI Taxonomy" id="2908839"/>
    <lineage>
        <taxon>Bacteria</taxon>
        <taxon>Bacillati</taxon>
        <taxon>Bacillota</taxon>
        <taxon>Bacilli</taxon>
        <taxon>Bacillales</taxon>
        <taxon>Paenibacillaceae</taxon>
        <taxon>Paenibacillus</taxon>
    </lineage>
</organism>
<feature type="transmembrane region" description="Helical" evidence="8">
    <location>
        <begin position="234"/>
        <end position="251"/>
    </location>
</feature>
<dbReference type="Pfam" id="PF01061">
    <property type="entry name" value="ABC2_membrane"/>
    <property type="match status" value="1"/>
</dbReference>
<keyword evidence="6 8" id="KW-1133">Transmembrane helix</keyword>
<feature type="transmembrane region" description="Helical" evidence="8">
    <location>
        <begin position="26"/>
        <end position="50"/>
    </location>
</feature>
<dbReference type="RefSeq" id="WP_235120789.1">
    <property type="nucleotide sequence ID" value="NZ_CP090978.1"/>
</dbReference>
<dbReference type="InterPro" id="IPR013525">
    <property type="entry name" value="ABC2_TM"/>
</dbReference>
<feature type="transmembrane region" description="Helical" evidence="8">
    <location>
        <begin position="62"/>
        <end position="79"/>
    </location>
</feature>
<dbReference type="PANTHER" id="PTHR30413">
    <property type="entry name" value="INNER MEMBRANE TRANSPORT PERMEASE"/>
    <property type="match status" value="1"/>
</dbReference>
<dbReference type="Proteomes" id="UP001649230">
    <property type="component" value="Chromosome"/>
</dbReference>
<comment type="similarity">
    <text evidence="2 8">Belongs to the ABC-2 integral membrane protein family.</text>
</comment>
<gene>
    <name evidence="10" type="ORF">L0M14_03285</name>
</gene>
<keyword evidence="5 8" id="KW-0812">Transmembrane</keyword>
<evidence type="ECO:0000256" key="1">
    <source>
        <dbReference type="ARBA" id="ARBA00004651"/>
    </source>
</evidence>
<evidence type="ECO:0000313" key="11">
    <source>
        <dbReference type="Proteomes" id="UP001649230"/>
    </source>
</evidence>
<evidence type="ECO:0000256" key="3">
    <source>
        <dbReference type="ARBA" id="ARBA00022448"/>
    </source>
</evidence>
<feature type="transmembrane region" description="Helical" evidence="8">
    <location>
        <begin position="109"/>
        <end position="132"/>
    </location>
</feature>
<keyword evidence="11" id="KW-1185">Reference proteome</keyword>
<sequence length="262" mass="30801">MNLFKELYQNRVTIINLALNDFKNKYAGSFFGASWAFVQPMMTILIYWFVFQVGFRTTPVENVPFIIWFICGIIPWFYFSEAVMGGTTSVVEYTYIVKKVMFNINILPVIKILVSTFIHIFFVVLLFCICIFVKLPLSIHSFQIVYYSICIFVLALGFSYLTAALVPFLKDIGQMVSIVLQFGFWLTPIVWNQTILSSNWIFIFKLNPAYYIVQGYRDSLINDVWFWERPLNTLYFWILTFVIMILGRLLFKKLKPHFADVL</sequence>
<evidence type="ECO:0000256" key="2">
    <source>
        <dbReference type="ARBA" id="ARBA00007783"/>
    </source>
</evidence>
<comment type="subcellular location">
    <subcellularLocation>
        <location evidence="1 8">Cell membrane</location>
        <topology evidence="1 8">Multi-pass membrane protein</topology>
    </subcellularLocation>
</comment>